<keyword evidence="3" id="KW-1185">Reference proteome</keyword>
<name>A0A3M7Q4M3_BRAPC</name>
<gene>
    <name evidence="2" type="ORF">BpHYR1_038106</name>
</gene>
<proteinExistence type="predicted"/>
<evidence type="ECO:0000313" key="3">
    <source>
        <dbReference type="Proteomes" id="UP000276133"/>
    </source>
</evidence>
<reference evidence="2 3" key="1">
    <citation type="journal article" date="2018" name="Sci. Rep.">
        <title>Genomic signatures of local adaptation to the degree of environmental predictability in rotifers.</title>
        <authorList>
            <person name="Franch-Gras L."/>
            <person name="Hahn C."/>
            <person name="Garcia-Roger E.M."/>
            <person name="Carmona M.J."/>
            <person name="Serra M."/>
            <person name="Gomez A."/>
        </authorList>
    </citation>
    <scope>NUCLEOTIDE SEQUENCE [LARGE SCALE GENOMIC DNA]</scope>
    <source>
        <strain evidence="2">HYR1</strain>
    </source>
</reference>
<keyword evidence="1" id="KW-0472">Membrane</keyword>
<feature type="transmembrane region" description="Helical" evidence="1">
    <location>
        <begin position="81"/>
        <end position="100"/>
    </location>
</feature>
<sequence>MRNGFATISQINYQNNHSYHLNKCLFSRAQISTLTDNLRFQMAQLTKNESVVSEKIQHVLSLIESILFNLFNQFNDSILKYLTNLLILVLLNYCGEFVAYDL</sequence>
<protein>
    <submittedName>
        <fullName evidence="2">Uncharacterized protein</fullName>
    </submittedName>
</protein>
<dbReference type="EMBL" id="REGN01007563">
    <property type="protein sequence ID" value="RNA05898.1"/>
    <property type="molecule type" value="Genomic_DNA"/>
</dbReference>
<keyword evidence="1" id="KW-0812">Transmembrane</keyword>
<organism evidence="2 3">
    <name type="scientific">Brachionus plicatilis</name>
    <name type="common">Marine rotifer</name>
    <name type="synonym">Brachionus muelleri</name>
    <dbReference type="NCBI Taxonomy" id="10195"/>
    <lineage>
        <taxon>Eukaryota</taxon>
        <taxon>Metazoa</taxon>
        <taxon>Spiralia</taxon>
        <taxon>Gnathifera</taxon>
        <taxon>Rotifera</taxon>
        <taxon>Eurotatoria</taxon>
        <taxon>Monogononta</taxon>
        <taxon>Pseudotrocha</taxon>
        <taxon>Ploima</taxon>
        <taxon>Brachionidae</taxon>
        <taxon>Brachionus</taxon>
    </lineage>
</organism>
<comment type="caution">
    <text evidence="2">The sequence shown here is derived from an EMBL/GenBank/DDBJ whole genome shotgun (WGS) entry which is preliminary data.</text>
</comment>
<dbReference type="Proteomes" id="UP000276133">
    <property type="component" value="Unassembled WGS sequence"/>
</dbReference>
<dbReference type="AlphaFoldDB" id="A0A3M7Q4M3"/>
<evidence type="ECO:0000256" key="1">
    <source>
        <dbReference type="SAM" id="Phobius"/>
    </source>
</evidence>
<accession>A0A3M7Q4M3</accession>
<evidence type="ECO:0000313" key="2">
    <source>
        <dbReference type="EMBL" id="RNA05898.1"/>
    </source>
</evidence>
<keyword evidence="1" id="KW-1133">Transmembrane helix</keyword>